<protein>
    <submittedName>
        <fullName evidence="2">Uncharacterized protein</fullName>
    </submittedName>
</protein>
<feature type="region of interest" description="Disordered" evidence="1">
    <location>
        <begin position="1"/>
        <end position="24"/>
    </location>
</feature>
<evidence type="ECO:0000313" key="3">
    <source>
        <dbReference type="Proteomes" id="UP000053989"/>
    </source>
</evidence>
<organism evidence="2 3">
    <name type="scientific">Scleroderma citrinum Foug A</name>
    <dbReference type="NCBI Taxonomy" id="1036808"/>
    <lineage>
        <taxon>Eukaryota</taxon>
        <taxon>Fungi</taxon>
        <taxon>Dikarya</taxon>
        <taxon>Basidiomycota</taxon>
        <taxon>Agaricomycotina</taxon>
        <taxon>Agaricomycetes</taxon>
        <taxon>Agaricomycetidae</taxon>
        <taxon>Boletales</taxon>
        <taxon>Sclerodermatineae</taxon>
        <taxon>Sclerodermataceae</taxon>
        <taxon>Scleroderma</taxon>
    </lineage>
</organism>
<feature type="compositionally biased region" description="Polar residues" evidence="1">
    <location>
        <begin position="1"/>
        <end position="23"/>
    </location>
</feature>
<reference evidence="2 3" key="1">
    <citation type="submission" date="2014-04" db="EMBL/GenBank/DDBJ databases">
        <authorList>
            <consortium name="DOE Joint Genome Institute"/>
            <person name="Kuo A."/>
            <person name="Kohler A."/>
            <person name="Nagy L.G."/>
            <person name="Floudas D."/>
            <person name="Copeland A."/>
            <person name="Barry K.W."/>
            <person name="Cichocki N."/>
            <person name="Veneault-Fourrey C."/>
            <person name="LaButti K."/>
            <person name="Lindquist E.A."/>
            <person name="Lipzen A."/>
            <person name="Lundell T."/>
            <person name="Morin E."/>
            <person name="Murat C."/>
            <person name="Sun H."/>
            <person name="Tunlid A."/>
            <person name="Henrissat B."/>
            <person name="Grigoriev I.V."/>
            <person name="Hibbett D.S."/>
            <person name="Martin F."/>
            <person name="Nordberg H.P."/>
            <person name="Cantor M.N."/>
            <person name="Hua S.X."/>
        </authorList>
    </citation>
    <scope>NUCLEOTIDE SEQUENCE [LARGE SCALE GENOMIC DNA]</scope>
    <source>
        <strain evidence="2 3">Foug A</strain>
    </source>
</reference>
<sequence>MCSARNSFSLSQVGTPQAANLPTPQEWRHLARSNKIFVGARQLRQSVPDTTAPCTHSRRVTAHCGKYP</sequence>
<dbReference type="EMBL" id="KN822125">
    <property type="protein sequence ID" value="KIM55914.1"/>
    <property type="molecule type" value="Genomic_DNA"/>
</dbReference>
<accession>A0A0C3DHS9</accession>
<evidence type="ECO:0000256" key="1">
    <source>
        <dbReference type="SAM" id="MobiDB-lite"/>
    </source>
</evidence>
<proteinExistence type="predicted"/>
<keyword evidence="3" id="KW-1185">Reference proteome</keyword>
<reference evidence="3" key="2">
    <citation type="submission" date="2015-01" db="EMBL/GenBank/DDBJ databases">
        <title>Evolutionary Origins and Diversification of the Mycorrhizal Mutualists.</title>
        <authorList>
            <consortium name="DOE Joint Genome Institute"/>
            <consortium name="Mycorrhizal Genomics Consortium"/>
            <person name="Kohler A."/>
            <person name="Kuo A."/>
            <person name="Nagy L.G."/>
            <person name="Floudas D."/>
            <person name="Copeland A."/>
            <person name="Barry K.W."/>
            <person name="Cichocki N."/>
            <person name="Veneault-Fourrey C."/>
            <person name="LaButti K."/>
            <person name="Lindquist E.A."/>
            <person name="Lipzen A."/>
            <person name="Lundell T."/>
            <person name="Morin E."/>
            <person name="Murat C."/>
            <person name="Riley R."/>
            <person name="Ohm R."/>
            <person name="Sun H."/>
            <person name="Tunlid A."/>
            <person name="Henrissat B."/>
            <person name="Grigoriev I.V."/>
            <person name="Hibbett D.S."/>
            <person name="Martin F."/>
        </authorList>
    </citation>
    <scope>NUCLEOTIDE SEQUENCE [LARGE SCALE GENOMIC DNA]</scope>
    <source>
        <strain evidence="3">Foug A</strain>
    </source>
</reference>
<dbReference type="AlphaFoldDB" id="A0A0C3DHS9"/>
<evidence type="ECO:0000313" key="2">
    <source>
        <dbReference type="EMBL" id="KIM55914.1"/>
    </source>
</evidence>
<name>A0A0C3DHS9_9AGAM</name>
<dbReference type="HOGENOM" id="CLU_2795414_0_0_1"/>
<dbReference type="Proteomes" id="UP000053989">
    <property type="component" value="Unassembled WGS sequence"/>
</dbReference>
<dbReference type="InParanoid" id="A0A0C3DHS9"/>
<gene>
    <name evidence="2" type="ORF">SCLCIDRAFT_1220745</name>
</gene>